<dbReference type="Gene3D" id="1.10.10.690">
    <property type="entry name" value="YidB-like"/>
    <property type="match status" value="1"/>
</dbReference>
<accession>A0A1I4JME7</accession>
<dbReference type="AlphaFoldDB" id="A0A1I4JME7"/>
<sequence length="138" mass="13973">MGLLDQLAGQVMGSLGAQQQDPVPQGELLNGVMAMLNNAGGLSGLVQKLQASGLGDQVASWIGTGDNHTVSGNQISDALGGEHIAQLAQQAGLEPEHAATGLAQLLPQIIDSLTPNGQIPEGGALDQGLDFLKGKLFG</sequence>
<dbReference type="SUPFAM" id="SSF140804">
    <property type="entry name" value="YidB-like"/>
    <property type="match status" value="1"/>
</dbReference>
<evidence type="ECO:0000313" key="2">
    <source>
        <dbReference type="Proteomes" id="UP000199470"/>
    </source>
</evidence>
<dbReference type="Proteomes" id="UP000199470">
    <property type="component" value="Unassembled WGS sequence"/>
</dbReference>
<dbReference type="OrthoDB" id="9795283at2"/>
<name>A0A1I4JME7_9BURK</name>
<evidence type="ECO:0000313" key="1">
    <source>
        <dbReference type="EMBL" id="SFL67722.1"/>
    </source>
</evidence>
<dbReference type="EMBL" id="FOTW01000006">
    <property type="protein sequence ID" value="SFL67722.1"/>
    <property type="molecule type" value="Genomic_DNA"/>
</dbReference>
<dbReference type="RefSeq" id="WP_093384761.1">
    <property type="nucleotide sequence ID" value="NZ_FOTW01000006.1"/>
</dbReference>
<gene>
    <name evidence="1" type="ORF">SAMN02982985_01104</name>
</gene>
<dbReference type="STRING" id="758825.SAMN02982985_01104"/>
<keyword evidence="2" id="KW-1185">Reference proteome</keyword>
<dbReference type="InterPro" id="IPR027405">
    <property type="entry name" value="YidB-like"/>
</dbReference>
<dbReference type="InterPro" id="IPR045372">
    <property type="entry name" value="YidB"/>
</dbReference>
<reference evidence="1 2" key="1">
    <citation type="submission" date="2016-10" db="EMBL/GenBank/DDBJ databases">
        <authorList>
            <person name="de Groot N.N."/>
        </authorList>
    </citation>
    <scope>NUCLEOTIDE SEQUENCE [LARGE SCALE GENOMIC DNA]</scope>
    <source>
        <strain evidence="1 2">ATCC 43154</strain>
    </source>
</reference>
<protein>
    <submittedName>
        <fullName evidence="1">Uncharacterized conserved protein YidB, DUF937 family</fullName>
    </submittedName>
</protein>
<proteinExistence type="predicted"/>
<dbReference type="Pfam" id="PF20159">
    <property type="entry name" value="YidB"/>
    <property type="match status" value="1"/>
</dbReference>
<organism evidence="1 2">
    <name type="scientific">Rugamonas rubra</name>
    <dbReference type="NCBI Taxonomy" id="758825"/>
    <lineage>
        <taxon>Bacteria</taxon>
        <taxon>Pseudomonadati</taxon>
        <taxon>Pseudomonadota</taxon>
        <taxon>Betaproteobacteria</taxon>
        <taxon>Burkholderiales</taxon>
        <taxon>Oxalobacteraceae</taxon>
        <taxon>Telluria group</taxon>
        <taxon>Rugamonas</taxon>
    </lineage>
</organism>